<dbReference type="InterPro" id="IPR038726">
    <property type="entry name" value="PDDEXK_AddAB-type"/>
</dbReference>
<reference evidence="3" key="1">
    <citation type="journal article" date="2014" name="Genome Biol. Evol.">
        <title>Pangenome evidence for extensive interdomain horizontal transfer affecting lineage core and shell genes in uncultured planktonic thaumarchaeota and euryarchaeota.</title>
        <authorList>
            <person name="Deschamps P."/>
            <person name="Zivanovic Y."/>
            <person name="Moreira D."/>
            <person name="Rodriguez-Valera F."/>
            <person name="Lopez-Garcia P."/>
        </authorList>
    </citation>
    <scope>NUCLEOTIDE SEQUENCE</scope>
</reference>
<feature type="domain" description="PD-(D/E)XK endonuclease-like" evidence="2">
    <location>
        <begin position="1131"/>
        <end position="1276"/>
    </location>
</feature>
<sequence>MAESDEQLLGAHSITMEQVPSGATPEWLISHFESQSKDPRSLERGGLSRLLIIHPTEASRREVLSRLSGMSTGGLSSNSTSGDSSPSPENIADIKSAPIDRNQHHTLDSLVQSLHAELRQPRLLPTGGVFRLLLHNTCEEAAKNLQFPLIHALPNHEWGRGKTRDLAGLHQALREEEVGDWVGPGLDSFRQILNHLGNELGGIHPDLQLRMVVEILEKRSEVEIPFGLIPVDGVVMLDHPPTLTPLRRRLLEALTRFRSLHVLANSGSHRLGIHGFVPNDIPPARSRGDLPNWLPAHKVWKPPEQSPSDTATRLLVPRIERSIEATHALLVEALNGESPPESILLIDPKAKSHRDDWSRALDSLGVPLSTPARPLCESPGVHWLLALAGLAHHEDAWSLTRLRALAVQRTLEFHNDWLQSSQHPSEADWRPTPDASVLEEVSRGFHVLGGRGALGRWLRSLARPPLSSGYEDEEKLGRRHEQTQWWLLSLASKLHPLLSTQDRAALEADAVRVGCYSGESLPLPDSAESGDGWFAEFAGSLRWERWTNSLDGELHETLAGLQLLFDAHSRLCQSQTLLGQTPNSGGADWVEDLRILVDGIDLPGSTLPDSMVRLLTPEAALGCRADLVILTHLDVNSWDLRAPSVPGLTEQERAELGVLPPDAPLRSARHAWNHLLQCAGEVIILDAAEDESSQPSTPLAEWLANREWKPEQPPLLPSFVSSDEVHRIDGGKASRWGLSFIDGEGAFPTARPGDVVSDGEGGFEVVVTGSMARDIRQRSGLNLHSGRNPESAPLNPASVTISLDSRLVADRLDRQPRMGTLEQPYLSPSRLGDVVSPENLRMKPQHREPKVTTPRLNPTWPTIGLSLPNRSRALTVDPRPLSPNQTDLSDHDHRHGFVSGPEFATKVWSPSRLGQWLSCPRKGWLSTRLDATAEEAQDDDIDVRTRGLLVHGVYADLLCELLGMEVGEERDEFNPPSVALCGIPDAEMRARLLHFVEQRAPWLNRGDAVSSVRRLGLLGMNRAEFEEASGKDSVPNLRGRFGRMLDAELTLAKAAVLALEWSLPRSSTEPGVLLELPEEGALEGLRLRGIIDRVELIPFDDEGSSFVQESGSEEVCPLDLDLGEDWKPRRLVVIRDLKSLEGPRPKDGGLRHRRELLEGVQLALYARAWEVTHPGDRVIGIGIAEVGEESALYIEADPDYELHLTSLGIGEVACNSSIIHRRPGESNESPKSNTFRAWLRHRLTAALRINEMSSEGKVIPTPSGIACTYCSVKQVCGLAPIVGGDREWS</sequence>
<evidence type="ECO:0000256" key="1">
    <source>
        <dbReference type="SAM" id="MobiDB-lite"/>
    </source>
</evidence>
<feature type="region of interest" description="Disordered" evidence="1">
    <location>
        <begin position="69"/>
        <end position="93"/>
    </location>
</feature>
<accession>A0A075GLH9</accession>
<proteinExistence type="predicted"/>
<evidence type="ECO:0000259" key="2">
    <source>
        <dbReference type="Pfam" id="PF12705"/>
    </source>
</evidence>
<name>A0A075GLH9_9EURY</name>
<feature type="region of interest" description="Disordered" evidence="1">
    <location>
        <begin position="844"/>
        <end position="864"/>
    </location>
</feature>
<organism evidence="3">
    <name type="scientific">uncultured marine group II/III euryarchaeote KM3_157_F12</name>
    <dbReference type="NCBI Taxonomy" id="1457905"/>
    <lineage>
        <taxon>Archaea</taxon>
        <taxon>Methanobacteriati</taxon>
        <taxon>Methanobacteriota</taxon>
        <taxon>environmental samples</taxon>
    </lineage>
</organism>
<dbReference type="EMBL" id="KF900653">
    <property type="protein sequence ID" value="AIF02523.1"/>
    <property type="molecule type" value="Genomic_DNA"/>
</dbReference>
<protein>
    <recommendedName>
        <fullName evidence="2">PD-(D/E)XK endonuclease-like domain-containing protein</fullName>
    </recommendedName>
</protein>
<feature type="compositionally biased region" description="Low complexity" evidence="1">
    <location>
        <begin position="69"/>
        <end position="87"/>
    </location>
</feature>
<dbReference type="Pfam" id="PF12705">
    <property type="entry name" value="PDDEXK_1"/>
    <property type="match status" value="1"/>
</dbReference>
<evidence type="ECO:0000313" key="3">
    <source>
        <dbReference type="EMBL" id="AIF02523.1"/>
    </source>
</evidence>